<feature type="transmembrane region" description="Helical" evidence="2">
    <location>
        <begin position="79"/>
        <end position="100"/>
    </location>
</feature>
<feature type="region of interest" description="Disordered" evidence="1">
    <location>
        <begin position="113"/>
        <end position="132"/>
    </location>
</feature>
<comment type="caution">
    <text evidence="4">The sequence shown here is derived from an EMBL/GenBank/DDBJ whole genome shotgun (WGS) entry which is preliminary data.</text>
</comment>
<evidence type="ECO:0000313" key="5">
    <source>
        <dbReference type="Proteomes" id="UP000229334"/>
    </source>
</evidence>
<keyword evidence="3" id="KW-0732">Signal</keyword>
<feature type="chain" id="PRO_5013587437" evidence="3">
    <location>
        <begin position="21"/>
        <end position="132"/>
    </location>
</feature>
<protein>
    <submittedName>
        <fullName evidence="4">Uncharacterized protein</fullName>
    </submittedName>
</protein>
<sequence length="132" mass="13946">MKKYLIASSSVLALPIVALAQYVTALDANSDANIVAQFLNDIFSLAIIIIIGLAAVYFVWSIVGYIMKAGEEKEAAKSHMLWGIIIIVVMLTFWGIVGVVRNSVFGPGGGSTAPTDLPGVPGRDSGIFDTSD</sequence>
<name>A0A2H0BKL1_9BACT</name>
<reference evidence="4 5" key="1">
    <citation type="submission" date="2017-09" db="EMBL/GenBank/DDBJ databases">
        <title>Depth-based differentiation of microbial function through sediment-hosted aquifers and enrichment of novel symbionts in the deep terrestrial subsurface.</title>
        <authorList>
            <person name="Probst A.J."/>
            <person name="Ladd B."/>
            <person name="Jarett J.K."/>
            <person name="Geller-Mcgrath D.E."/>
            <person name="Sieber C.M."/>
            <person name="Emerson J.B."/>
            <person name="Anantharaman K."/>
            <person name="Thomas B.C."/>
            <person name="Malmstrom R."/>
            <person name="Stieglmeier M."/>
            <person name="Klingl A."/>
            <person name="Woyke T."/>
            <person name="Ryan C.M."/>
            <person name="Banfield J.F."/>
        </authorList>
    </citation>
    <scope>NUCLEOTIDE SEQUENCE [LARGE SCALE GENOMIC DNA]</scope>
    <source>
        <strain evidence="4">CG22_combo_CG10-13_8_21_14_all_37_9</strain>
    </source>
</reference>
<proteinExistence type="predicted"/>
<dbReference type="InterPro" id="IPR043993">
    <property type="entry name" value="T4SS_pilin"/>
</dbReference>
<accession>A0A2H0BKL1</accession>
<organism evidence="4 5">
    <name type="scientific">Candidatus Vogelbacteria bacterium CG22_combo_CG10-13_8_21_14_all_37_9</name>
    <dbReference type="NCBI Taxonomy" id="1975046"/>
    <lineage>
        <taxon>Bacteria</taxon>
        <taxon>Candidatus Vogeliibacteriota</taxon>
    </lineage>
</organism>
<evidence type="ECO:0000256" key="1">
    <source>
        <dbReference type="SAM" id="MobiDB-lite"/>
    </source>
</evidence>
<evidence type="ECO:0000256" key="3">
    <source>
        <dbReference type="SAM" id="SignalP"/>
    </source>
</evidence>
<feature type="signal peptide" evidence="3">
    <location>
        <begin position="1"/>
        <end position="20"/>
    </location>
</feature>
<evidence type="ECO:0000256" key="2">
    <source>
        <dbReference type="SAM" id="Phobius"/>
    </source>
</evidence>
<keyword evidence="2" id="KW-1133">Transmembrane helix</keyword>
<evidence type="ECO:0000313" key="4">
    <source>
        <dbReference type="EMBL" id="PIP58079.1"/>
    </source>
</evidence>
<gene>
    <name evidence="4" type="ORF">COX02_02185</name>
</gene>
<feature type="transmembrane region" description="Helical" evidence="2">
    <location>
        <begin position="44"/>
        <end position="67"/>
    </location>
</feature>
<dbReference type="AlphaFoldDB" id="A0A2H0BKL1"/>
<dbReference type="Pfam" id="PF18895">
    <property type="entry name" value="T4SS_pilin"/>
    <property type="match status" value="1"/>
</dbReference>
<dbReference type="Proteomes" id="UP000229334">
    <property type="component" value="Unassembled WGS sequence"/>
</dbReference>
<keyword evidence="2" id="KW-0472">Membrane</keyword>
<keyword evidence="2" id="KW-0812">Transmembrane</keyword>
<dbReference type="EMBL" id="PCSX01000034">
    <property type="protein sequence ID" value="PIP58079.1"/>
    <property type="molecule type" value="Genomic_DNA"/>
</dbReference>